<dbReference type="eggNOG" id="COG1595">
    <property type="taxonomic scope" value="Bacteria"/>
</dbReference>
<proteinExistence type="predicted"/>
<evidence type="ECO:0008006" key="3">
    <source>
        <dbReference type="Google" id="ProtNLM"/>
    </source>
</evidence>
<gene>
    <name evidence="1" type="ORF">SAMN05414137_12416</name>
</gene>
<dbReference type="STRING" id="235985.SAMN05414137_12416"/>
<dbReference type="OrthoDB" id="265863at2"/>
<evidence type="ECO:0000313" key="1">
    <source>
        <dbReference type="EMBL" id="SEM33037.1"/>
    </source>
</evidence>
<dbReference type="AlphaFoldDB" id="A0A1H7XIN6"/>
<name>A0A1H7XIN6_STRJI</name>
<dbReference type="InterPro" id="IPR036388">
    <property type="entry name" value="WH-like_DNA-bd_sf"/>
</dbReference>
<organism evidence="1 2">
    <name type="scientific">Streptacidiphilus jiangxiensis</name>
    <dbReference type="NCBI Taxonomy" id="235985"/>
    <lineage>
        <taxon>Bacteria</taxon>
        <taxon>Bacillati</taxon>
        <taxon>Actinomycetota</taxon>
        <taxon>Actinomycetes</taxon>
        <taxon>Kitasatosporales</taxon>
        <taxon>Streptomycetaceae</taxon>
        <taxon>Streptacidiphilus</taxon>
    </lineage>
</organism>
<keyword evidence="2" id="KW-1185">Reference proteome</keyword>
<dbReference type="SUPFAM" id="SSF88659">
    <property type="entry name" value="Sigma3 and sigma4 domains of RNA polymerase sigma factors"/>
    <property type="match status" value="1"/>
</dbReference>
<dbReference type="Gene3D" id="1.10.10.10">
    <property type="entry name" value="Winged helix-like DNA-binding domain superfamily/Winged helix DNA-binding domain"/>
    <property type="match status" value="1"/>
</dbReference>
<dbReference type="EMBL" id="FOAZ01000024">
    <property type="protein sequence ID" value="SEM33037.1"/>
    <property type="molecule type" value="Genomic_DNA"/>
</dbReference>
<reference evidence="2" key="1">
    <citation type="submission" date="2016-10" db="EMBL/GenBank/DDBJ databases">
        <authorList>
            <person name="Varghese N."/>
        </authorList>
    </citation>
    <scope>NUCLEOTIDE SEQUENCE [LARGE SCALE GENOMIC DNA]</scope>
    <source>
        <strain evidence="2">DSM 45096 / BCRC 16803 / CGMCC 4.1857 / CIP 109030 / JCM 12277 / KCTC 19219 / NBRC 100920 / 33214</strain>
    </source>
</reference>
<dbReference type="InterPro" id="IPR013324">
    <property type="entry name" value="RNA_pol_sigma_r3/r4-like"/>
</dbReference>
<sequence length="88" mass="9516">MEIPVGLRLPRPGGCPEARHLARERATALRAAVARLPTRCARLMAAQLDDPGADYGSLAETLNIPRGSIGPTRSRCLACLRRMLNPDI</sequence>
<accession>A0A1H7XIN6</accession>
<evidence type="ECO:0000313" key="2">
    <source>
        <dbReference type="Proteomes" id="UP000183015"/>
    </source>
</evidence>
<protein>
    <recommendedName>
        <fullName evidence="3">Sigma-70, region 4</fullName>
    </recommendedName>
</protein>
<dbReference type="RefSeq" id="WP_052438834.1">
    <property type="nucleotide sequence ID" value="NZ_BBPN01000017.1"/>
</dbReference>
<dbReference type="Proteomes" id="UP000183015">
    <property type="component" value="Unassembled WGS sequence"/>
</dbReference>